<evidence type="ECO:0000313" key="9">
    <source>
        <dbReference type="EMBL" id="OMG56798.1"/>
    </source>
</evidence>
<dbReference type="PANTHER" id="PTHR30435:SF2">
    <property type="entry name" value="FLAGELLAR BASAL-BODY ROD PROTEIN FLGC"/>
    <property type="match status" value="1"/>
</dbReference>
<evidence type="ECO:0000259" key="7">
    <source>
        <dbReference type="Pfam" id="PF00460"/>
    </source>
</evidence>
<dbReference type="InterPro" id="IPR001444">
    <property type="entry name" value="Flag_bb_rod_N"/>
</dbReference>
<evidence type="ECO:0000256" key="1">
    <source>
        <dbReference type="ARBA" id="ARBA00004117"/>
    </source>
</evidence>
<gene>
    <name evidence="9" type="ORF">BJN45_04130</name>
</gene>
<dbReference type="Pfam" id="PF06429">
    <property type="entry name" value="Flg_bbr_C"/>
    <property type="match status" value="1"/>
</dbReference>
<dbReference type="Proteomes" id="UP000187526">
    <property type="component" value="Unassembled WGS sequence"/>
</dbReference>
<dbReference type="OrthoDB" id="9794148at2"/>
<dbReference type="InterPro" id="IPR010930">
    <property type="entry name" value="Flg_bb/hook_C_dom"/>
</dbReference>
<evidence type="ECO:0000313" key="10">
    <source>
        <dbReference type="Proteomes" id="UP000187526"/>
    </source>
</evidence>
<dbReference type="AlphaFoldDB" id="A0A1R1IDD3"/>
<keyword evidence="9" id="KW-0969">Cilium</keyword>
<keyword evidence="9" id="KW-0966">Cell projection</keyword>
<organism evidence="9 10">
    <name type="scientific">Azonexus hydrophilus</name>
    <dbReference type="NCBI Taxonomy" id="418702"/>
    <lineage>
        <taxon>Bacteria</taxon>
        <taxon>Pseudomonadati</taxon>
        <taxon>Pseudomonadota</taxon>
        <taxon>Betaproteobacteria</taxon>
        <taxon>Rhodocyclales</taxon>
        <taxon>Azonexaceae</taxon>
        <taxon>Azonexus</taxon>
    </lineage>
</organism>
<evidence type="ECO:0000259" key="8">
    <source>
        <dbReference type="Pfam" id="PF06429"/>
    </source>
</evidence>
<dbReference type="EMBL" id="MTHD01000001">
    <property type="protein sequence ID" value="OMG56798.1"/>
    <property type="molecule type" value="Genomic_DNA"/>
</dbReference>
<evidence type="ECO:0000256" key="5">
    <source>
        <dbReference type="ARBA" id="ARBA00025933"/>
    </source>
</evidence>
<evidence type="ECO:0000256" key="4">
    <source>
        <dbReference type="ARBA" id="ARBA00023143"/>
    </source>
</evidence>
<accession>A0A1R1IDD3</accession>
<protein>
    <recommendedName>
        <fullName evidence="3 6">Flagellar basal-body rod protein FlgC</fullName>
    </recommendedName>
</protein>
<name>A0A1R1IDD3_9RHOO</name>
<feature type="domain" description="Flagellar basal-body/hook protein C-terminal" evidence="8">
    <location>
        <begin position="90"/>
        <end position="134"/>
    </location>
</feature>
<dbReference type="GO" id="GO:0030694">
    <property type="term" value="C:bacterial-type flagellum basal body, rod"/>
    <property type="evidence" value="ECO:0007669"/>
    <property type="project" value="UniProtKB-UniRule"/>
</dbReference>
<keyword evidence="4 6" id="KW-0975">Bacterial flagellum</keyword>
<dbReference type="NCBIfam" id="TIGR01395">
    <property type="entry name" value="FlgC"/>
    <property type="match status" value="1"/>
</dbReference>
<dbReference type="InterPro" id="IPR006299">
    <property type="entry name" value="FlgC"/>
</dbReference>
<comment type="caution">
    <text evidence="9">The sequence shown here is derived from an EMBL/GenBank/DDBJ whole genome shotgun (WGS) entry which is preliminary data.</text>
</comment>
<feature type="domain" description="Flagellar basal body rod protein N-terminal" evidence="7">
    <location>
        <begin position="7"/>
        <end position="32"/>
    </location>
</feature>
<evidence type="ECO:0000256" key="3">
    <source>
        <dbReference type="ARBA" id="ARBA00017941"/>
    </source>
</evidence>
<dbReference type="PANTHER" id="PTHR30435">
    <property type="entry name" value="FLAGELLAR PROTEIN"/>
    <property type="match status" value="1"/>
</dbReference>
<proteinExistence type="inferred from homology"/>
<dbReference type="GO" id="GO:0071978">
    <property type="term" value="P:bacterial-type flagellum-dependent swarming motility"/>
    <property type="evidence" value="ECO:0007669"/>
    <property type="project" value="TreeGrafter"/>
</dbReference>
<dbReference type="RefSeq" id="WP_076092298.1">
    <property type="nucleotide sequence ID" value="NZ_MTHD01000001.1"/>
</dbReference>
<dbReference type="InterPro" id="IPR019776">
    <property type="entry name" value="Flagellar_basal_body_rod_CS"/>
</dbReference>
<dbReference type="PROSITE" id="PS00588">
    <property type="entry name" value="FLAGELLA_BB_ROD"/>
    <property type="match status" value="1"/>
</dbReference>
<evidence type="ECO:0000256" key="2">
    <source>
        <dbReference type="ARBA" id="ARBA00009677"/>
    </source>
</evidence>
<sequence length="138" mass="14789">MSLFNVFQVSSSAMTAQSMRLNTVASNLANADSIVSSDGQPYRAKQVVFEATPMGGAGEMSKGVRVRGVVDSAAPPRMVYDPKNPAADEKGYVAFSNVNVVEEMTNMISASRSYQTNVEVMNTAKSLMLRTLQIGQQG</sequence>
<dbReference type="STRING" id="418702.BJN45_04130"/>
<keyword evidence="9" id="KW-0282">Flagellum</keyword>
<evidence type="ECO:0000256" key="6">
    <source>
        <dbReference type="RuleBase" id="RU362062"/>
    </source>
</evidence>
<dbReference type="Pfam" id="PF00460">
    <property type="entry name" value="Flg_bb_rod"/>
    <property type="match status" value="1"/>
</dbReference>
<keyword evidence="10" id="KW-1185">Reference proteome</keyword>
<reference evidence="9 10" key="1">
    <citation type="submission" date="2016-10" db="EMBL/GenBank/DDBJ databases">
        <title>Alkaliphiles isolated from bioreactors.</title>
        <authorList>
            <person name="Salah Z."/>
            <person name="Rout S.P."/>
            <person name="Humphreys P.N."/>
        </authorList>
    </citation>
    <scope>NUCLEOTIDE SEQUENCE [LARGE SCALE GENOMIC DNA]</scope>
    <source>
        <strain evidence="9 10">ZS02</strain>
    </source>
</reference>
<comment type="subcellular location">
    <subcellularLocation>
        <location evidence="1 6">Bacterial flagellum basal body</location>
    </subcellularLocation>
</comment>
<comment type="subunit">
    <text evidence="5 6">The basal body constitutes a major portion of the flagellar organelle and consists of four rings (L,P,S, and M) mounted on a central rod. The rod consists of about 26 subunits of FlgG in the distal portion, and FlgB, FlgC and FlgF are thought to build up the proximal portion of the rod with about 6 subunits each.</text>
</comment>
<comment type="similarity">
    <text evidence="2">Belongs to the flagella basal body rod proteins family.</text>
</comment>